<dbReference type="InterPro" id="IPR020635">
    <property type="entry name" value="Tyr_kinase_cat_dom"/>
</dbReference>
<feature type="transmembrane region" description="Helical" evidence="17">
    <location>
        <begin position="279"/>
        <end position="301"/>
    </location>
</feature>
<keyword evidence="14" id="KW-0106">Calcium</keyword>
<dbReference type="EnsemblMetazoa" id="LLOJ006234-RA">
    <property type="protein sequence ID" value="LLOJ006234-PA"/>
    <property type="gene ID" value="LLOJ006234"/>
</dbReference>
<evidence type="ECO:0000256" key="16">
    <source>
        <dbReference type="SAM" id="MobiDB-lite"/>
    </source>
</evidence>
<evidence type="ECO:0000256" key="5">
    <source>
        <dbReference type="ARBA" id="ARBA00022729"/>
    </source>
</evidence>
<dbReference type="InterPro" id="IPR015919">
    <property type="entry name" value="Cadherin-like_sf"/>
</dbReference>
<reference evidence="20" key="1">
    <citation type="submission" date="2020-05" db="UniProtKB">
        <authorList>
            <consortium name="EnsemblMetazoa"/>
        </authorList>
    </citation>
    <scope>IDENTIFICATION</scope>
    <source>
        <strain evidence="20">Jacobina</strain>
    </source>
</reference>
<feature type="region of interest" description="Disordered" evidence="16">
    <location>
        <begin position="1"/>
        <end position="20"/>
    </location>
</feature>
<evidence type="ECO:0000256" key="2">
    <source>
        <dbReference type="ARBA" id="ARBA00011902"/>
    </source>
</evidence>
<dbReference type="Proteomes" id="UP000092461">
    <property type="component" value="Unassembled WGS sequence"/>
</dbReference>
<dbReference type="EMBL" id="AJWK01020156">
    <property type="status" value="NOT_ANNOTATED_CDS"/>
    <property type="molecule type" value="Genomic_DNA"/>
</dbReference>
<dbReference type="GO" id="GO:0043235">
    <property type="term" value="C:receptor complex"/>
    <property type="evidence" value="ECO:0007669"/>
    <property type="project" value="TreeGrafter"/>
</dbReference>
<dbReference type="InterPro" id="IPR011009">
    <property type="entry name" value="Kinase-like_dom_sf"/>
</dbReference>
<dbReference type="Gene3D" id="2.60.40.60">
    <property type="entry name" value="Cadherins"/>
    <property type="match status" value="1"/>
</dbReference>
<evidence type="ECO:0000259" key="18">
    <source>
        <dbReference type="PROSITE" id="PS50011"/>
    </source>
</evidence>
<evidence type="ECO:0000313" key="20">
    <source>
        <dbReference type="EnsemblMetazoa" id="LLOJ006234-PA"/>
    </source>
</evidence>
<keyword evidence="21" id="KW-1185">Reference proteome</keyword>
<dbReference type="GO" id="GO:1902533">
    <property type="term" value="P:positive regulation of intracellular signal transduction"/>
    <property type="evidence" value="ECO:0007669"/>
    <property type="project" value="UniProtKB-ARBA"/>
</dbReference>
<keyword evidence="8 15" id="KW-0067">ATP-binding</keyword>
<feature type="region of interest" description="Disordered" evidence="16">
    <location>
        <begin position="208"/>
        <end position="242"/>
    </location>
</feature>
<name>A0A1B0GJC7_LUTLO</name>
<comment type="catalytic activity">
    <reaction evidence="13">
        <text>L-tyrosyl-[protein] + ATP = O-phospho-L-tyrosyl-[protein] + ADP + H(+)</text>
        <dbReference type="Rhea" id="RHEA:10596"/>
        <dbReference type="Rhea" id="RHEA-COMP:10136"/>
        <dbReference type="Rhea" id="RHEA-COMP:20101"/>
        <dbReference type="ChEBI" id="CHEBI:15378"/>
        <dbReference type="ChEBI" id="CHEBI:30616"/>
        <dbReference type="ChEBI" id="CHEBI:46858"/>
        <dbReference type="ChEBI" id="CHEBI:61978"/>
        <dbReference type="ChEBI" id="CHEBI:456216"/>
        <dbReference type="EC" id="2.7.10.1"/>
    </reaction>
</comment>
<dbReference type="FunFam" id="1.10.510.10:FF:000190">
    <property type="entry name" value="Proto-oncogene tyrosine-protein kinase receptor Ret"/>
    <property type="match status" value="1"/>
</dbReference>
<dbReference type="PROSITE" id="PS50011">
    <property type="entry name" value="PROTEIN_KINASE_DOM"/>
    <property type="match status" value="1"/>
</dbReference>
<dbReference type="GO" id="GO:0005886">
    <property type="term" value="C:plasma membrane"/>
    <property type="evidence" value="ECO:0007669"/>
    <property type="project" value="TreeGrafter"/>
</dbReference>
<comment type="subcellular location">
    <subcellularLocation>
        <location evidence="1">Membrane</location>
        <topology evidence="1">Single-pass type I membrane protein</topology>
    </subcellularLocation>
</comment>
<dbReference type="VEuPathDB" id="VectorBase:LLONM1_001195"/>
<keyword evidence="10 17" id="KW-0472">Membrane</keyword>
<feature type="domain" description="Protein kinase" evidence="18">
    <location>
        <begin position="393"/>
        <end position="668"/>
    </location>
</feature>
<organism evidence="20 21">
    <name type="scientific">Lutzomyia longipalpis</name>
    <name type="common">Sand fly</name>
    <dbReference type="NCBI Taxonomy" id="7200"/>
    <lineage>
        <taxon>Eukaryota</taxon>
        <taxon>Metazoa</taxon>
        <taxon>Ecdysozoa</taxon>
        <taxon>Arthropoda</taxon>
        <taxon>Hexapoda</taxon>
        <taxon>Insecta</taxon>
        <taxon>Pterygota</taxon>
        <taxon>Neoptera</taxon>
        <taxon>Endopterygota</taxon>
        <taxon>Diptera</taxon>
        <taxon>Nematocera</taxon>
        <taxon>Psychodoidea</taxon>
        <taxon>Psychodidae</taxon>
        <taxon>Lutzomyia</taxon>
        <taxon>Lutzomyia</taxon>
    </lineage>
</organism>
<dbReference type="InterPro" id="IPR001245">
    <property type="entry name" value="Ser-Thr/Tyr_kinase_cat_dom"/>
</dbReference>
<evidence type="ECO:0000256" key="8">
    <source>
        <dbReference type="ARBA" id="ARBA00022840"/>
    </source>
</evidence>
<keyword evidence="11" id="KW-0829">Tyrosine-protein kinase</keyword>
<evidence type="ECO:0000256" key="10">
    <source>
        <dbReference type="ARBA" id="ARBA00023136"/>
    </source>
</evidence>
<dbReference type="InterPro" id="IPR017441">
    <property type="entry name" value="Protein_kinase_ATP_BS"/>
</dbReference>
<keyword evidence="3" id="KW-0808">Transferase</keyword>
<feature type="domain" description="Cadherin" evidence="19">
    <location>
        <begin position="62"/>
        <end position="171"/>
    </location>
</feature>
<dbReference type="PROSITE" id="PS00109">
    <property type="entry name" value="PROTEIN_KINASE_TYR"/>
    <property type="match status" value="1"/>
</dbReference>
<dbReference type="InterPro" id="IPR050122">
    <property type="entry name" value="RTK"/>
</dbReference>
<dbReference type="GO" id="GO:0007169">
    <property type="term" value="P:cell surface receptor protein tyrosine kinase signaling pathway"/>
    <property type="evidence" value="ECO:0007669"/>
    <property type="project" value="TreeGrafter"/>
</dbReference>
<feature type="region of interest" description="Disordered" evidence="16">
    <location>
        <begin position="316"/>
        <end position="335"/>
    </location>
</feature>
<dbReference type="PANTHER" id="PTHR24416:SF621">
    <property type="entry name" value="TYROSINE KINASE RECEPTOR CAD96CA"/>
    <property type="match status" value="1"/>
</dbReference>
<evidence type="ECO:0000256" key="14">
    <source>
        <dbReference type="PROSITE-ProRule" id="PRU00043"/>
    </source>
</evidence>
<evidence type="ECO:0000256" key="11">
    <source>
        <dbReference type="ARBA" id="ARBA00023137"/>
    </source>
</evidence>
<dbReference type="SUPFAM" id="SSF56112">
    <property type="entry name" value="Protein kinase-like (PK-like)"/>
    <property type="match status" value="1"/>
</dbReference>
<feature type="compositionally biased region" description="Polar residues" evidence="16">
    <location>
        <begin position="325"/>
        <end position="334"/>
    </location>
</feature>
<dbReference type="PROSITE" id="PS00107">
    <property type="entry name" value="PROTEIN_KINASE_ATP"/>
    <property type="match status" value="1"/>
</dbReference>
<dbReference type="Gene3D" id="1.10.510.10">
    <property type="entry name" value="Transferase(Phosphotransferase) domain 1"/>
    <property type="match status" value="1"/>
</dbReference>
<dbReference type="CDD" id="cd11304">
    <property type="entry name" value="Cadherin_repeat"/>
    <property type="match status" value="1"/>
</dbReference>
<dbReference type="PROSITE" id="PS50268">
    <property type="entry name" value="CADHERIN_2"/>
    <property type="match status" value="1"/>
</dbReference>
<keyword evidence="5" id="KW-0732">Signal</keyword>
<dbReference type="AlphaFoldDB" id="A0A1B0GJC7"/>
<dbReference type="SUPFAM" id="SSF49313">
    <property type="entry name" value="Cadherin-like"/>
    <property type="match status" value="1"/>
</dbReference>
<dbReference type="Pfam" id="PF07714">
    <property type="entry name" value="PK_Tyr_Ser-Thr"/>
    <property type="match status" value="1"/>
</dbReference>
<accession>A0A1B0GJC7</accession>
<keyword evidence="12" id="KW-0325">Glycoprotein</keyword>
<evidence type="ECO:0000256" key="7">
    <source>
        <dbReference type="ARBA" id="ARBA00022777"/>
    </source>
</evidence>
<dbReference type="EC" id="2.7.10.1" evidence="2"/>
<keyword evidence="4 17" id="KW-0812">Transmembrane</keyword>
<dbReference type="InterPro" id="IPR000719">
    <property type="entry name" value="Prot_kinase_dom"/>
</dbReference>
<protein>
    <recommendedName>
        <fullName evidence="2">receptor protein-tyrosine kinase</fullName>
        <ecNumber evidence="2">2.7.10.1</ecNumber>
    </recommendedName>
</protein>
<evidence type="ECO:0000313" key="21">
    <source>
        <dbReference type="Proteomes" id="UP000092461"/>
    </source>
</evidence>
<dbReference type="GO" id="GO:0005524">
    <property type="term" value="F:ATP binding"/>
    <property type="evidence" value="ECO:0007669"/>
    <property type="project" value="UniProtKB-UniRule"/>
</dbReference>
<dbReference type="SMART" id="SM00219">
    <property type="entry name" value="TyrKc"/>
    <property type="match status" value="1"/>
</dbReference>
<evidence type="ECO:0000259" key="19">
    <source>
        <dbReference type="PROSITE" id="PS50268"/>
    </source>
</evidence>
<evidence type="ECO:0000256" key="4">
    <source>
        <dbReference type="ARBA" id="ARBA00022692"/>
    </source>
</evidence>
<proteinExistence type="predicted"/>
<dbReference type="GO" id="GO:0004714">
    <property type="term" value="F:transmembrane receptor protein tyrosine kinase activity"/>
    <property type="evidence" value="ECO:0007669"/>
    <property type="project" value="UniProtKB-EC"/>
</dbReference>
<dbReference type="InterPro" id="IPR002126">
    <property type="entry name" value="Cadherin-like_dom"/>
</dbReference>
<evidence type="ECO:0000256" key="3">
    <source>
        <dbReference type="ARBA" id="ARBA00022679"/>
    </source>
</evidence>
<evidence type="ECO:0000256" key="13">
    <source>
        <dbReference type="ARBA" id="ARBA00051243"/>
    </source>
</evidence>
<evidence type="ECO:0000256" key="6">
    <source>
        <dbReference type="ARBA" id="ARBA00022741"/>
    </source>
</evidence>
<sequence length="696" mass="77532">MQKANMQEPIGSQSDSPKRRPMMAANIRIPLVILFILIAFTKPGQCQLNSPPIMTVDRNWRIFDTHEVGSFVTQVHALDDENDPLEFGLEPWNGNFGSSGGHEGRMPFRIDPQTGIVYLNESLAGWAGQNFFIYVTVSDGQLTAKNEVYVNILSKNNSKGSDLYNPRPPGFTPSAKNISSLFPPFHSLPGVPNSAKLPAAPNGYAYVNEPNFSPTGPPTDGKPSTGGGGGSTGHKTVLRPIDGTTKNLTQYHVITDDAEKSANGEGAAGGTEGVPVGTVIPIVLTVGGIFLVAAIVALLVFRKHVCAIGKSLKKKSKEEMAKKSNQSNVSSTLTEDSRNSMVLHHWNGPLAFNNRYVPWERENQHPQATSQLSNLSQESEFTKDPWDFPRHRLKFFNIIGEGAFGQVWRCEAAHIDGKDGLTTVAVKTLKENATEVEKHDLLSELTVMKSLEPHINVVRLLGCCTEKEPIFVILEYVNKGKLQTYLRNSRAEKHYGNTHGKSNILTSGDLTSFMYQVARGMDFLSSRGIIHRDLAARNILITDEHTCKVADFGFARDVVTSKIYERKSEGKLPIRWMAIESLYDNIFSVKSDIWSFGILMWEIVTLGSTPYPGIAAAEVMRQVRDGYRLEKPEHCRRELYNIMYYCWAKDANERPGFSELVVLLDKLLLTETDYIELERFPDHNYYNMLSLSGEKL</sequence>
<evidence type="ECO:0000256" key="12">
    <source>
        <dbReference type="ARBA" id="ARBA00023180"/>
    </source>
</evidence>
<dbReference type="EMBL" id="AJWK01020155">
    <property type="status" value="NOT_ANNOTATED_CDS"/>
    <property type="molecule type" value="Genomic_DNA"/>
</dbReference>
<evidence type="ECO:0000256" key="1">
    <source>
        <dbReference type="ARBA" id="ARBA00004479"/>
    </source>
</evidence>
<feature type="binding site" evidence="15">
    <location>
        <position position="427"/>
    </location>
    <ligand>
        <name>ATP</name>
        <dbReference type="ChEBI" id="CHEBI:30616"/>
    </ligand>
</feature>
<keyword evidence="6 15" id="KW-0547">Nucleotide-binding</keyword>
<dbReference type="GO" id="GO:0005509">
    <property type="term" value="F:calcium ion binding"/>
    <property type="evidence" value="ECO:0007669"/>
    <property type="project" value="UniProtKB-UniRule"/>
</dbReference>
<evidence type="ECO:0000256" key="15">
    <source>
        <dbReference type="PROSITE-ProRule" id="PRU10141"/>
    </source>
</evidence>
<dbReference type="PANTHER" id="PTHR24416">
    <property type="entry name" value="TYROSINE-PROTEIN KINASE RECEPTOR"/>
    <property type="match status" value="1"/>
</dbReference>
<keyword evidence="7" id="KW-0418">Kinase</keyword>
<dbReference type="InterPro" id="IPR008266">
    <property type="entry name" value="Tyr_kinase_AS"/>
</dbReference>
<dbReference type="GO" id="GO:0007156">
    <property type="term" value="P:homophilic cell adhesion via plasma membrane adhesion molecules"/>
    <property type="evidence" value="ECO:0007669"/>
    <property type="project" value="InterPro"/>
</dbReference>
<dbReference type="VEuPathDB" id="VectorBase:LLOJ006234"/>
<dbReference type="FunFam" id="3.30.200.20:FF:000678">
    <property type="entry name" value="Tyrosine kinase receptor"/>
    <property type="match status" value="1"/>
</dbReference>
<dbReference type="PRINTS" id="PR00109">
    <property type="entry name" value="TYRKINASE"/>
</dbReference>
<evidence type="ECO:0000256" key="9">
    <source>
        <dbReference type="ARBA" id="ARBA00022989"/>
    </source>
</evidence>
<keyword evidence="9 17" id="KW-1133">Transmembrane helix</keyword>
<dbReference type="Gene3D" id="3.30.200.20">
    <property type="entry name" value="Phosphorylase Kinase, domain 1"/>
    <property type="match status" value="1"/>
</dbReference>
<dbReference type="CDD" id="cd00192">
    <property type="entry name" value="PTKc"/>
    <property type="match status" value="1"/>
</dbReference>
<evidence type="ECO:0000256" key="17">
    <source>
        <dbReference type="SAM" id="Phobius"/>
    </source>
</evidence>